<accession>A0A2G9GLH2</accession>
<dbReference type="EMBL" id="NKXS01004532">
    <property type="protein sequence ID" value="PIN06108.1"/>
    <property type="molecule type" value="Genomic_DNA"/>
</dbReference>
<reference evidence="3" key="1">
    <citation type="journal article" date="2018" name="Gigascience">
        <title>Genome assembly of the Pink Ipe (Handroanthus impetiginosus, Bignoniaceae), a highly valued, ecologically keystone Neotropical timber forest tree.</title>
        <authorList>
            <person name="Silva-Junior O.B."/>
            <person name="Grattapaglia D."/>
            <person name="Novaes E."/>
            <person name="Collevatti R.G."/>
        </authorList>
    </citation>
    <scope>NUCLEOTIDE SEQUENCE [LARGE SCALE GENOMIC DNA]</scope>
    <source>
        <strain evidence="3">cv. UFG-1</strain>
    </source>
</reference>
<feature type="region of interest" description="Disordered" evidence="1">
    <location>
        <begin position="103"/>
        <end position="133"/>
    </location>
</feature>
<dbReference type="Proteomes" id="UP000231279">
    <property type="component" value="Unassembled WGS sequence"/>
</dbReference>
<evidence type="ECO:0000313" key="2">
    <source>
        <dbReference type="EMBL" id="PIN06108.1"/>
    </source>
</evidence>
<keyword evidence="3" id="KW-1185">Reference proteome</keyword>
<evidence type="ECO:0000313" key="3">
    <source>
        <dbReference type="Proteomes" id="UP000231279"/>
    </source>
</evidence>
<feature type="region of interest" description="Disordered" evidence="1">
    <location>
        <begin position="24"/>
        <end position="60"/>
    </location>
</feature>
<dbReference type="AlphaFoldDB" id="A0A2G9GLH2"/>
<name>A0A2G9GLH2_9LAMI</name>
<organism evidence="2 3">
    <name type="scientific">Handroanthus impetiginosus</name>
    <dbReference type="NCBI Taxonomy" id="429701"/>
    <lineage>
        <taxon>Eukaryota</taxon>
        <taxon>Viridiplantae</taxon>
        <taxon>Streptophyta</taxon>
        <taxon>Embryophyta</taxon>
        <taxon>Tracheophyta</taxon>
        <taxon>Spermatophyta</taxon>
        <taxon>Magnoliopsida</taxon>
        <taxon>eudicotyledons</taxon>
        <taxon>Gunneridae</taxon>
        <taxon>Pentapetalae</taxon>
        <taxon>asterids</taxon>
        <taxon>lamiids</taxon>
        <taxon>Lamiales</taxon>
        <taxon>Bignoniaceae</taxon>
        <taxon>Crescentiina</taxon>
        <taxon>Tabebuia alliance</taxon>
        <taxon>Handroanthus</taxon>
    </lineage>
</organism>
<sequence length="133" mass="15021">MAHQQDHDEIAQVVEGFLYLKNKRPAQEHDVQKPYPKSQENVVQKPYPNPHNRAAPDCNQAAKRYGGIVIMDGRSKDRLRNYAAPEKRTIDCNQAAKKYGGVVIPDSHRTEPAKRHGGLAMTINDRQGKHDAK</sequence>
<dbReference type="OrthoDB" id="1660139at2759"/>
<protein>
    <submittedName>
        <fullName evidence="2">Uncharacterized protein</fullName>
    </submittedName>
</protein>
<gene>
    <name evidence="2" type="ORF">CDL12_21354</name>
</gene>
<evidence type="ECO:0000256" key="1">
    <source>
        <dbReference type="SAM" id="MobiDB-lite"/>
    </source>
</evidence>
<proteinExistence type="predicted"/>
<comment type="caution">
    <text evidence="2">The sequence shown here is derived from an EMBL/GenBank/DDBJ whole genome shotgun (WGS) entry which is preliminary data.</text>
</comment>